<dbReference type="AlphaFoldDB" id="A0A2U3AB41"/>
<organism evidence="2 4">
    <name type="scientific">Kurthia zopfii</name>
    <dbReference type="NCBI Taxonomy" id="1650"/>
    <lineage>
        <taxon>Bacteria</taxon>
        <taxon>Bacillati</taxon>
        <taxon>Bacillota</taxon>
        <taxon>Bacilli</taxon>
        <taxon>Bacillales</taxon>
        <taxon>Caryophanaceae</taxon>
        <taxon>Kurthia</taxon>
    </lineage>
</organism>
<keyword evidence="1" id="KW-0472">Membrane</keyword>
<sequence>MEEWMTFIQSIGFPAVVAFYLLHRVEARLQAIHDVLLDFIKSTSQIRQ</sequence>
<dbReference type="EMBL" id="SNZG01000028">
    <property type="protein sequence ID" value="TDR35787.1"/>
    <property type="molecule type" value="Genomic_DNA"/>
</dbReference>
<evidence type="ECO:0000313" key="4">
    <source>
        <dbReference type="Proteomes" id="UP000254330"/>
    </source>
</evidence>
<keyword evidence="1" id="KW-1133">Transmembrane helix</keyword>
<accession>A0A2U3AB41</accession>
<proteinExistence type="predicted"/>
<dbReference type="InterPro" id="IPR024419">
    <property type="entry name" value="YvrJ"/>
</dbReference>
<name>A0A2U3AB41_9BACL</name>
<dbReference type="OrthoDB" id="2662123at2"/>
<reference evidence="3 5" key="2">
    <citation type="submission" date="2019-03" db="EMBL/GenBank/DDBJ databases">
        <title>Genomic Encyclopedia of Type Strains, Phase IV (KMG-IV): sequencing the most valuable type-strain genomes for metagenomic binning, comparative biology and taxonomic classification.</title>
        <authorList>
            <person name="Goeker M."/>
        </authorList>
    </citation>
    <scope>NUCLEOTIDE SEQUENCE [LARGE SCALE GENOMIC DNA]</scope>
    <source>
        <strain evidence="3 5">DSM 20580</strain>
    </source>
</reference>
<dbReference type="Proteomes" id="UP000254330">
    <property type="component" value="Unassembled WGS sequence"/>
</dbReference>
<dbReference type="Pfam" id="PF12841">
    <property type="entry name" value="YvrJ"/>
    <property type="match status" value="1"/>
</dbReference>
<evidence type="ECO:0000256" key="1">
    <source>
        <dbReference type="SAM" id="Phobius"/>
    </source>
</evidence>
<gene>
    <name evidence="3" type="ORF">DFR61_12817</name>
    <name evidence="2" type="ORF">NCTC10597_01384</name>
</gene>
<reference evidence="2 4" key="1">
    <citation type="submission" date="2018-06" db="EMBL/GenBank/DDBJ databases">
        <authorList>
            <consortium name="Pathogen Informatics"/>
            <person name="Doyle S."/>
        </authorList>
    </citation>
    <scope>NUCLEOTIDE SEQUENCE [LARGE SCALE GENOMIC DNA]</scope>
    <source>
        <strain evidence="2 4">NCTC10597</strain>
    </source>
</reference>
<feature type="transmembrane region" description="Helical" evidence="1">
    <location>
        <begin position="6"/>
        <end position="22"/>
    </location>
</feature>
<protein>
    <submittedName>
        <fullName evidence="2">YvrJ protein family</fullName>
    </submittedName>
    <submittedName>
        <fullName evidence="3">YvrJ-like protein</fullName>
    </submittedName>
</protein>
<evidence type="ECO:0000313" key="2">
    <source>
        <dbReference type="EMBL" id="STX09691.1"/>
    </source>
</evidence>
<keyword evidence="1" id="KW-0812">Transmembrane</keyword>
<evidence type="ECO:0000313" key="3">
    <source>
        <dbReference type="EMBL" id="TDR35787.1"/>
    </source>
</evidence>
<evidence type="ECO:0000313" key="5">
    <source>
        <dbReference type="Proteomes" id="UP000294641"/>
    </source>
</evidence>
<keyword evidence="5" id="KW-1185">Reference proteome</keyword>
<dbReference type="Proteomes" id="UP000294641">
    <property type="component" value="Unassembled WGS sequence"/>
</dbReference>
<comment type="caution">
    <text evidence="2">The sequence shown here is derived from an EMBL/GenBank/DDBJ whole genome shotgun (WGS) entry which is preliminary data.</text>
</comment>
<dbReference type="RefSeq" id="WP_109350251.1">
    <property type="nucleotide sequence ID" value="NZ_BJUE01000023.1"/>
</dbReference>
<dbReference type="EMBL" id="UGNP01000001">
    <property type="protein sequence ID" value="STX09691.1"/>
    <property type="molecule type" value="Genomic_DNA"/>
</dbReference>